<comment type="subcellular location">
    <subcellularLocation>
        <location evidence="1">Cell inner membrane</location>
        <topology evidence="1">Multi-pass membrane protein</topology>
    </subcellularLocation>
</comment>
<feature type="transmembrane region" description="Helical" evidence="8">
    <location>
        <begin position="48"/>
        <end position="71"/>
    </location>
</feature>
<dbReference type="InterPro" id="IPR040423">
    <property type="entry name" value="PEA_transferase"/>
</dbReference>
<dbReference type="Gene3D" id="3.40.720.10">
    <property type="entry name" value="Alkaline Phosphatase, subunit A"/>
    <property type="match status" value="1"/>
</dbReference>
<dbReference type="Pfam" id="PF00884">
    <property type="entry name" value="Sulfatase"/>
    <property type="match status" value="1"/>
</dbReference>
<dbReference type="SUPFAM" id="SSF53649">
    <property type="entry name" value="Alkaline phosphatase-like"/>
    <property type="match status" value="1"/>
</dbReference>
<name>A0A381UEX8_9ZZZZ</name>
<feature type="transmembrane region" description="Helical" evidence="8">
    <location>
        <begin position="129"/>
        <end position="148"/>
    </location>
</feature>
<evidence type="ECO:0000256" key="2">
    <source>
        <dbReference type="ARBA" id="ARBA00022475"/>
    </source>
</evidence>
<dbReference type="CDD" id="cd16017">
    <property type="entry name" value="LptA"/>
    <property type="match status" value="1"/>
</dbReference>
<keyword evidence="5 8" id="KW-0812">Transmembrane</keyword>
<keyword evidence="2" id="KW-1003">Cell membrane</keyword>
<feature type="transmembrane region" description="Helical" evidence="8">
    <location>
        <begin position="15"/>
        <end position="36"/>
    </location>
</feature>
<evidence type="ECO:0000259" key="10">
    <source>
        <dbReference type="Pfam" id="PF08019"/>
    </source>
</evidence>
<evidence type="ECO:0000256" key="3">
    <source>
        <dbReference type="ARBA" id="ARBA00022519"/>
    </source>
</evidence>
<feature type="domain" description="Phosphoethanolamine transferase N-terminal" evidence="10">
    <location>
        <begin position="61"/>
        <end position="210"/>
    </location>
</feature>
<evidence type="ECO:0000256" key="8">
    <source>
        <dbReference type="SAM" id="Phobius"/>
    </source>
</evidence>
<dbReference type="PANTHER" id="PTHR30443:SF0">
    <property type="entry name" value="PHOSPHOETHANOLAMINE TRANSFERASE EPTA"/>
    <property type="match status" value="1"/>
</dbReference>
<evidence type="ECO:0000256" key="7">
    <source>
        <dbReference type="ARBA" id="ARBA00023136"/>
    </source>
</evidence>
<dbReference type="GO" id="GO:0005886">
    <property type="term" value="C:plasma membrane"/>
    <property type="evidence" value="ECO:0007669"/>
    <property type="project" value="UniProtKB-SubCell"/>
</dbReference>
<evidence type="ECO:0008006" key="12">
    <source>
        <dbReference type="Google" id="ProtNLM"/>
    </source>
</evidence>
<evidence type="ECO:0000256" key="1">
    <source>
        <dbReference type="ARBA" id="ARBA00004429"/>
    </source>
</evidence>
<dbReference type="GO" id="GO:0009244">
    <property type="term" value="P:lipopolysaccharide core region biosynthetic process"/>
    <property type="evidence" value="ECO:0007669"/>
    <property type="project" value="TreeGrafter"/>
</dbReference>
<accession>A0A381UEX8</accession>
<dbReference type="GO" id="GO:0016776">
    <property type="term" value="F:phosphotransferase activity, phosphate group as acceptor"/>
    <property type="evidence" value="ECO:0007669"/>
    <property type="project" value="TreeGrafter"/>
</dbReference>
<evidence type="ECO:0000259" key="9">
    <source>
        <dbReference type="Pfam" id="PF00884"/>
    </source>
</evidence>
<dbReference type="Pfam" id="PF08019">
    <property type="entry name" value="EptA_B_N"/>
    <property type="match status" value="1"/>
</dbReference>
<dbReference type="InterPro" id="IPR017850">
    <property type="entry name" value="Alkaline_phosphatase_core_sf"/>
</dbReference>
<evidence type="ECO:0000256" key="4">
    <source>
        <dbReference type="ARBA" id="ARBA00022679"/>
    </source>
</evidence>
<evidence type="ECO:0000256" key="6">
    <source>
        <dbReference type="ARBA" id="ARBA00022989"/>
    </source>
</evidence>
<sequence length="514" mass="58397">MKKYCINNIKFKVSHISFCILYSTLLYIVCNAVNFNKTAKWFYLKNEFSYIGISAFYVSGLCLFIAVFTLFAHRWTVKPLAIIIILLSGASAYFISKYNVAIDHHMIKNAINTDTTEVRGLLSIQMIPYFLFLIVLPITAISFVQITFAGPAKYLIRSIILFTLALFMAIGLLYAQFNPIHRAANMSKKYIFHQLIPLNHITSIINIIQNYVKTYLPEKEKKNIKVSARTLAEDNLVVVLAIGESARQKNFSLYGYTRKNTNPILSKDKNLYMLNGVATFGSTLYALPEILVKQDVPLPTVTSKAGINTACYVHFSLYDNCGTVEQTKVTNCGHGGRCYDEDVLPLLNDNLQSYISGYRFIVLHLGGGSHGPNYQKRIPPEFQRFHPMCLDADVVNQCTLDELYNSYDNTILYTDYVLGKIINRLDSSGVPYVFIYLSDHGESLMENDRVFHGMPPGIPLPPEQKYVPLIVKSSIPLSIIERQEYRQQDVYDTILDLLSIESNVTDKDRSFLKK</sequence>
<dbReference type="EMBL" id="UINC01006312">
    <property type="protein sequence ID" value="SVA26776.1"/>
    <property type="molecule type" value="Genomic_DNA"/>
</dbReference>
<keyword evidence="7 8" id="KW-0472">Membrane</keyword>
<keyword evidence="3" id="KW-0997">Cell inner membrane</keyword>
<feature type="domain" description="Sulfatase N-terminal" evidence="9">
    <location>
        <begin position="238"/>
        <end position="499"/>
    </location>
</feature>
<keyword evidence="4" id="KW-0808">Transferase</keyword>
<dbReference type="PANTHER" id="PTHR30443">
    <property type="entry name" value="INNER MEMBRANE PROTEIN"/>
    <property type="match status" value="1"/>
</dbReference>
<dbReference type="InterPro" id="IPR058130">
    <property type="entry name" value="PEA_transf_C"/>
</dbReference>
<feature type="transmembrane region" description="Helical" evidence="8">
    <location>
        <begin position="77"/>
        <end position="96"/>
    </location>
</feature>
<gene>
    <name evidence="11" type="ORF">METZ01_LOCUS79630</name>
</gene>
<organism evidence="11">
    <name type="scientific">marine metagenome</name>
    <dbReference type="NCBI Taxonomy" id="408172"/>
    <lineage>
        <taxon>unclassified sequences</taxon>
        <taxon>metagenomes</taxon>
        <taxon>ecological metagenomes</taxon>
    </lineage>
</organism>
<protein>
    <recommendedName>
        <fullName evidence="12">Sulfatase N-terminal domain-containing protein</fullName>
    </recommendedName>
</protein>
<feature type="transmembrane region" description="Helical" evidence="8">
    <location>
        <begin position="154"/>
        <end position="175"/>
    </location>
</feature>
<proteinExistence type="predicted"/>
<keyword evidence="6 8" id="KW-1133">Transmembrane helix</keyword>
<dbReference type="AlphaFoldDB" id="A0A381UEX8"/>
<reference evidence="11" key="1">
    <citation type="submission" date="2018-05" db="EMBL/GenBank/DDBJ databases">
        <authorList>
            <person name="Lanie J.A."/>
            <person name="Ng W.-L."/>
            <person name="Kazmierczak K.M."/>
            <person name="Andrzejewski T.M."/>
            <person name="Davidsen T.M."/>
            <person name="Wayne K.J."/>
            <person name="Tettelin H."/>
            <person name="Glass J.I."/>
            <person name="Rusch D."/>
            <person name="Podicherti R."/>
            <person name="Tsui H.-C.T."/>
            <person name="Winkler M.E."/>
        </authorList>
    </citation>
    <scope>NUCLEOTIDE SEQUENCE</scope>
</reference>
<dbReference type="InterPro" id="IPR000917">
    <property type="entry name" value="Sulfatase_N"/>
</dbReference>
<evidence type="ECO:0000256" key="5">
    <source>
        <dbReference type="ARBA" id="ARBA00022692"/>
    </source>
</evidence>
<dbReference type="InterPro" id="IPR012549">
    <property type="entry name" value="EptA-like_N"/>
</dbReference>
<evidence type="ECO:0000313" key="11">
    <source>
        <dbReference type="EMBL" id="SVA26776.1"/>
    </source>
</evidence>